<evidence type="ECO:0008006" key="4">
    <source>
        <dbReference type="Google" id="ProtNLM"/>
    </source>
</evidence>
<reference evidence="2 3" key="1">
    <citation type="journal article" date="2013" name="J. Bacteriol.">
        <title>Roles of HynAB and Ech, the only two hydrogenases found in the model sulfate reducer Desulfovibrio gigas.</title>
        <authorList>
            <person name="Morais-Silva F.O."/>
            <person name="Santos C.I."/>
            <person name="Rodrigues R."/>
            <person name="Pereira I.A."/>
            <person name="Rodrigues-Pousada C."/>
        </authorList>
    </citation>
    <scope>NUCLEOTIDE SEQUENCE [LARGE SCALE GENOMIC DNA]</scope>
    <source>
        <strain evidence="3">ATCC 19364 / DSM 1382 / NCIMB 9332 / VKM B-1759</strain>
    </source>
</reference>
<name>T2G9L1_MEGG1</name>
<dbReference type="EMBL" id="CP006585">
    <property type="protein sequence ID" value="AGW12816.1"/>
    <property type="molecule type" value="Genomic_DNA"/>
</dbReference>
<feature type="compositionally biased region" description="Low complexity" evidence="1">
    <location>
        <begin position="1"/>
        <end position="16"/>
    </location>
</feature>
<dbReference type="STRING" id="1121448.DGI_0928"/>
<evidence type="ECO:0000313" key="2">
    <source>
        <dbReference type="EMBL" id="AGW12816.1"/>
    </source>
</evidence>
<protein>
    <recommendedName>
        <fullName evidence="4">Mu-like prophage protein gp16</fullName>
    </recommendedName>
</protein>
<dbReference type="InterPro" id="IPR009363">
    <property type="entry name" value="Phage_Mu_Gp16"/>
</dbReference>
<reference evidence="3" key="2">
    <citation type="submission" date="2013-07" db="EMBL/GenBank/DDBJ databases">
        <authorList>
            <person name="Morais-Silva F.O."/>
            <person name="Rezende A.M."/>
            <person name="Pimentel C."/>
            <person name="Resende D.M."/>
            <person name="Santos C.I."/>
            <person name="Clemente C."/>
            <person name="de Oliveira L.M."/>
            <person name="da Silva S.M."/>
            <person name="Costa D.A."/>
            <person name="Varela-Raposo A."/>
            <person name="Horacio E.C.A."/>
            <person name="Matos M."/>
            <person name="Flores O."/>
            <person name="Ruiz J.C."/>
            <person name="Rodrigues-Pousada C."/>
        </authorList>
    </citation>
    <scope>NUCLEOTIDE SEQUENCE [LARGE SCALE GENOMIC DNA]</scope>
    <source>
        <strain evidence="3">ATCC 19364 / DSM 1382 / NCIMB 9332 / VKM B-1759</strain>
    </source>
</reference>
<dbReference type="AlphaFoldDB" id="T2G9L1"/>
<evidence type="ECO:0000313" key="3">
    <source>
        <dbReference type="Proteomes" id="UP000016587"/>
    </source>
</evidence>
<accession>T2G9L1</accession>
<dbReference type="Pfam" id="PF06252">
    <property type="entry name" value="GemA"/>
    <property type="match status" value="1"/>
</dbReference>
<dbReference type="Proteomes" id="UP000016587">
    <property type="component" value="Chromosome"/>
</dbReference>
<evidence type="ECO:0000256" key="1">
    <source>
        <dbReference type="SAM" id="MobiDB-lite"/>
    </source>
</evidence>
<dbReference type="HOGENOM" id="CLU_107084_2_0_7"/>
<dbReference type="eggNOG" id="COG4382">
    <property type="taxonomic scope" value="Bacteria"/>
</dbReference>
<keyword evidence="3" id="KW-1185">Reference proteome</keyword>
<gene>
    <name evidence="2" type="ORF">DGI_0928</name>
</gene>
<proteinExistence type="predicted"/>
<organism evidence="2 3">
    <name type="scientific">Megalodesulfovibrio gigas (strain ATCC 19364 / DSM 1382 / NCIMB 9332 / VKM B-1759)</name>
    <name type="common">Desulfovibrio gigas</name>
    <dbReference type="NCBI Taxonomy" id="1121448"/>
    <lineage>
        <taxon>Bacteria</taxon>
        <taxon>Pseudomonadati</taxon>
        <taxon>Thermodesulfobacteriota</taxon>
        <taxon>Desulfovibrionia</taxon>
        <taxon>Desulfovibrionales</taxon>
        <taxon>Desulfovibrionaceae</taxon>
        <taxon>Megalodesulfovibrio</taxon>
    </lineage>
</organism>
<sequence>MNQTTAKQAPKPSPKQAPRKASGRQALSAKIHIAVKDLNMPDEAYRDILQARFGVASSARLSVAQLQDLLKHFAGLGWAPKKKRPAPRAGIEKLCKRIWAQCYSLKRPVPAYADGLAKRMYGVEKLIWCDAAQLHAITTALGLQQTREDAPTAPYAHAHAHDEVQA</sequence>
<dbReference type="PATRIC" id="fig|1121448.10.peg.928"/>
<feature type="region of interest" description="Disordered" evidence="1">
    <location>
        <begin position="1"/>
        <end position="26"/>
    </location>
</feature>
<dbReference type="KEGG" id="dgg:DGI_0928"/>